<dbReference type="InterPro" id="IPR023813">
    <property type="entry name" value="HsmA-like"/>
</dbReference>
<feature type="transmembrane region" description="Helical" evidence="1">
    <location>
        <begin position="104"/>
        <end position="124"/>
    </location>
</feature>
<keyword evidence="1" id="KW-0472">Membrane</keyword>
<dbReference type="NCBIfam" id="TIGR03987">
    <property type="entry name" value="HsmA family protein"/>
    <property type="match status" value="1"/>
</dbReference>
<name>A0A3N0B0R3_9ACTN</name>
<dbReference type="EMBL" id="QICD01000025">
    <property type="protein sequence ID" value="RNL40701.1"/>
    <property type="molecule type" value="Genomic_DNA"/>
</dbReference>
<evidence type="ECO:0000313" key="2">
    <source>
        <dbReference type="EMBL" id="RNL40701.1"/>
    </source>
</evidence>
<dbReference type="Proteomes" id="UP000278632">
    <property type="component" value="Unassembled WGS sequence"/>
</dbReference>
<reference evidence="3" key="1">
    <citation type="submission" date="2018-05" db="EMBL/GenBank/DDBJ databases">
        <title>Genome Sequencing of selected type strains of the family Eggerthellaceae.</title>
        <authorList>
            <person name="Danylec N."/>
            <person name="Stoll D.A."/>
            <person name="Doetsch A."/>
            <person name="Huch M."/>
        </authorList>
    </citation>
    <scope>NUCLEOTIDE SEQUENCE [LARGE SCALE GENOMIC DNA]</scope>
    <source>
        <strain evidence="3">DSM 16106</strain>
    </source>
</reference>
<feature type="transmembrane region" description="Helical" evidence="1">
    <location>
        <begin position="130"/>
        <end position="151"/>
    </location>
</feature>
<sequence length="163" mass="17873">MSWDLIAASTAITFALILYTIGVFGERRSGTLSFRHVVLFWAGLTCDTTGTMLMSNIAQQSGASGFGVHAITGMLAIALMLIHATWATVTYVRQNERSMLRFHTFSTVVWLAWLVPYIIGMLVGIPAIHLQAVCAIGTSVVIVAVLAFALFRSTRRHTHHPVR</sequence>
<proteinExistence type="predicted"/>
<evidence type="ECO:0000256" key="1">
    <source>
        <dbReference type="SAM" id="Phobius"/>
    </source>
</evidence>
<feature type="transmembrane region" description="Helical" evidence="1">
    <location>
        <begin position="37"/>
        <end position="58"/>
    </location>
</feature>
<protein>
    <submittedName>
        <fullName evidence="2">TIGR03987 family protein</fullName>
    </submittedName>
</protein>
<feature type="transmembrane region" description="Helical" evidence="1">
    <location>
        <begin position="6"/>
        <end position="25"/>
    </location>
</feature>
<keyword evidence="3" id="KW-1185">Reference proteome</keyword>
<dbReference type="AlphaFoldDB" id="A0A3N0B0R3"/>
<accession>A0A3N0B0R3</accession>
<dbReference type="OrthoDB" id="5396526at2"/>
<keyword evidence="1" id="KW-1133">Transmembrane helix</keyword>
<feature type="transmembrane region" description="Helical" evidence="1">
    <location>
        <begin position="70"/>
        <end position="92"/>
    </location>
</feature>
<organism evidence="2 3">
    <name type="scientific">Paraeggerthella hongkongensis</name>
    <dbReference type="NCBI Taxonomy" id="230658"/>
    <lineage>
        <taxon>Bacteria</taxon>
        <taxon>Bacillati</taxon>
        <taxon>Actinomycetota</taxon>
        <taxon>Coriobacteriia</taxon>
        <taxon>Eggerthellales</taxon>
        <taxon>Eggerthellaceae</taxon>
        <taxon>Paraeggerthella</taxon>
    </lineage>
</organism>
<evidence type="ECO:0000313" key="3">
    <source>
        <dbReference type="Proteomes" id="UP000278632"/>
    </source>
</evidence>
<dbReference type="RefSeq" id="WP_123192756.1">
    <property type="nucleotide sequence ID" value="NZ_QICD01000025.1"/>
</dbReference>
<gene>
    <name evidence="2" type="ORF">DMP08_10065</name>
</gene>
<comment type="caution">
    <text evidence="2">The sequence shown here is derived from an EMBL/GenBank/DDBJ whole genome shotgun (WGS) entry which is preliminary data.</text>
</comment>
<keyword evidence="1" id="KW-0812">Transmembrane</keyword>